<dbReference type="Proteomes" id="UP000218113">
    <property type="component" value="Unassembled WGS sequence"/>
</dbReference>
<reference evidence="3" key="1">
    <citation type="submission" date="2017-08" db="EMBL/GenBank/DDBJ databases">
        <title>A dynamic microbial community with high functional redundancy inhabits the cold, oxic subseafloor aquifer.</title>
        <authorList>
            <person name="Tully B.J."/>
            <person name="Wheat C.G."/>
            <person name="Glazer B.T."/>
            <person name="Huber J.A."/>
        </authorList>
    </citation>
    <scope>NUCLEOTIDE SEQUENCE [LARGE SCALE GENOMIC DNA]</scope>
</reference>
<dbReference type="AlphaFoldDB" id="A0A2A4T7F1"/>
<protein>
    <submittedName>
        <fullName evidence="2">Uncharacterized protein</fullName>
    </submittedName>
</protein>
<organism evidence="2 3">
    <name type="scientific">SAR324 cluster bacterium</name>
    <dbReference type="NCBI Taxonomy" id="2024889"/>
    <lineage>
        <taxon>Bacteria</taxon>
        <taxon>Deltaproteobacteria</taxon>
        <taxon>SAR324 cluster</taxon>
    </lineage>
</organism>
<evidence type="ECO:0000256" key="1">
    <source>
        <dbReference type="SAM" id="MobiDB-lite"/>
    </source>
</evidence>
<comment type="caution">
    <text evidence="2">The sequence shown here is derived from an EMBL/GenBank/DDBJ whole genome shotgun (WGS) entry which is preliminary data.</text>
</comment>
<dbReference type="EMBL" id="NVSR01000012">
    <property type="protein sequence ID" value="PCI29580.1"/>
    <property type="molecule type" value="Genomic_DNA"/>
</dbReference>
<name>A0A2A4T7F1_9DELT</name>
<proteinExistence type="predicted"/>
<accession>A0A2A4T7F1</accession>
<evidence type="ECO:0000313" key="2">
    <source>
        <dbReference type="EMBL" id="PCI29580.1"/>
    </source>
</evidence>
<evidence type="ECO:0000313" key="3">
    <source>
        <dbReference type="Proteomes" id="UP000218113"/>
    </source>
</evidence>
<gene>
    <name evidence="2" type="ORF">COB67_03650</name>
</gene>
<feature type="compositionally biased region" description="Basic and acidic residues" evidence="1">
    <location>
        <begin position="80"/>
        <end position="105"/>
    </location>
</feature>
<sequence>MTMKKISNRIKRLKGTYEDADFKKVLKQLNGRAMLVVAIINNNCQDCEKIVQFTKHLESGFISKLPQLVMLYGHNSSTLEMREDRDSPAAEEKDEKSEKKVEGSKKGGLGDSRDLSWAMIPEGHGYCIYMGEGQPVTYHGIFEHGDFGNNIIDSLRRFKSSIRTLAGLPAKRRFMDNKGTGIVIETNGATPQSKIIEIENKLKTYESKLRTPVYFCKGIAQEMCLFDKGVIKYRMKGFNIDKFLRKAF</sequence>
<feature type="region of interest" description="Disordered" evidence="1">
    <location>
        <begin position="80"/>
        <end position="108"/>
    </location>
</feature>